<sequence length="312" mass="34629">MAPPIPIPADVRLWLSGVFAGCNERVASTMTQVPTIHEVPLDMTFIQHFLGVSAPRRFPSGWSVEISTHYLGGGRHYGEWGDWPRRWEIADIGLLVVYRQGGKVLRSKVALLQSKRLYPDEQPFDEDTPIEYMAGFGRLFHSDEDWAAITEPRIFNFTEGSRYRALLTGVTQYNAIASYERQRNVPVYYLLYNPRQIPSSASVPITDVSEPSGACDVGCRVVPALQLRTALAGQPDGHSPAYEELRASLGEPFAPEVHPAGWRLEHFVADLLLDCKTGYIAESRSDGGLNYIFNRRTGPIAAALAVTLDAPV</sequence>
<protein>
    <submittedName>
        <fullName evidence="1">Uncharacterized protein</fullName>
    </submittedName>
</protein>
<accession>A0ABQ4CGB3</accession>
<keyword evidence="2" id="KW-1185">Reference proteome</keyword>
<reference evidence="1 2" key="1">
    <citation type="submission" date="2021-01" db="EMBL/GenBank/DDBJ databases">
        <title>Whole genome shotgun sequence of Asanoa iriomotensis NBRC 100142.</title>
        <authorList>
            <person name="Komaki H."/>
            <person name="Tamura T."/>
        </authorList>
    </citation>
    <scope>NUCLEOTIDE SEQUENCE [LARGE SCALE GENOMIC DNA]</scope>
    <source>
        <strain evidence="1 2">NBRC 100142</strain>
    </source>
</reference>
<name>A0ABQ4CGB3_9ACTN</name>
<comment type="caution">
    <text evidence="1">The sequence shown here is derived from an EMBL/GenBank/DDBJ whole genome shotgun (WGS) entry which is preliminary data.</text>
</comment>
<dbReference type="RefSeq" id="WP_203708624.1">
    <property type="nucleotide sequence ID" value="NZ_BAAALU010000016.1"/>
</dbReference>
<evidence type="ECO:0000313" key="1">
    <source>
        <dbReference type="EMBL" id="GIF61806.1"/>
    </source>
</evidence>
<organism evidence="1 2">
    <name type="scientific">Asanoa iriomotensis</name>
    <dbReference type="NCBI Taxonomy" id="234613"/>
    <lineage>
        <taxon>Bacteria</taxon>
        <taxon>Bacillati</taxon>
        <taxon>Actinomycetota</taxon>
        <taxon>Actinomycetes</taxon>
        <taxon>Micromonosporales</taxon>
        <taxon>Micromonosporaceae</taxon>
        <taxon>Asanoa</taxon>
    </lineage>
</organism>
<evidence type="ECO:0000313" key="2">
    <source>
        <dbReference type="Proteomes" id="UP000624325"/>
    </source>
</evidence>
<gene>
    <name evidence="1" type="ORF">Air01nite_79010</name>
</gene>
<dbReference type="Proteomes" id="UP000624325">
    <property type="component" value="Unassembled WGS sequence"/>
</dbReference>
<dbReference type="EMBL" id="BONC01000134">
    <property type="protein sequence ID" value="GIF61806.1"/>
    <property type="molecule type" value="Genomic_DNA"/>
</dbReference>
<proteinExistence type="predicted"/>